<keyword evidence="3" id="KW-1185">Reference proteome</keyword>
<sequence length="126" mass="13418">MLYAEFRRHLGKAGMTINDFAAYLCIRPASVSNYSKSGTVPRAYAIIAILLGEAADRGVNGAQLLDDFGVTPLSLPHDSSAKQLDMFRASRVPASPAKKRKIRSDVETDAGVGPGGVDVRQTGGRL</sequence>
<reference evidence="2 3" key="1">
    <citation type="submission" date="2023-03" db="EMBL/GenBank/DDBJ databases">
        <title>Achromobacter spanius LIG8.</title>
        <authorList>
            <person name="Shrestha S."/>
        </authorList>
    </citation>
    <scope>NUCLEOTIDE SEQUENCE [LARGE SCALE GENOMIC DNA]</scope>
    <source>
        <strain evidence="2 3">LIG8</strain>
    </source>
</reference>
<evidence type="ECO:0000313" key="3">
    <source>
        <dbReference type="Proteomes" id="UP001214170"/>
    </source>
</evidence>
<evidence type="ECO:0000313" key="2">
    <source>
        <dbReference type="EMBL" id="WFP10485.1"/>
    </source>
</evidence>
<name>A0ABY8H004_9BURK</name>
<organism evidence="2 3">
    <name type="scientific">Achromobacter spanius</name>
    <dbReference type="NCBI Taxonomy" id="217203"/>
    <lineage>
        <taxon>Bacteria</taxon>
        <taxon>Pseudomonadati</taxon>
        <taxon>Pseudomonadota</taxon>
        <taxon>Betaproteobacteria</taxon>
        <taxon>Burkholderiales</taxon>
        <taxon>Alcaligenaceae</taxon>
        <taxon>Achromobacter</taxon>
    </lineage>
</organism>
<evidence type="ECO:0008006" key="4">
    <source>
        <dbReference type="Google" id="ProtNLM"/>
    </source>
</evidence>
<protein>
    <recommendedName>
        <fullName evidence="4">XRE family transcriptional regulator</fullName>
    </recommendedName>
</protein>
<dbReference type="Proteomes" id="UP001214170">
    <property type="component" value="Chromosome"/>
</dbReference>
<feature type="region of interest" description="Disordered" evidence="1">
    <location>
        <begin position="92"/>
        <end position="126"/>
    </location>
</feature>
<gene>
    <name evidence="2" type="ORF">P8T11_11675</name>
</gene>
<dbReference type="EMBL" id="CP121261">
    <property type="protein sequence ID" value="WFP10485.1"/>
    <property type="molecule type" value="Genomic_DNA"/>
</dbReference>
<evidence type="ECO:0000256" key="1">
    <source>
        <dbReference type="SAM" id="MobiDB-lite"/>
    </source>
</evidence>
<dbReference type="RefSeq" id="WP_268081794.1">
    <property type="nucleotide sequence ID" value="NZ_CP106885.1"/>
</dbReference>
<accession>A0ABY8H004</accession>
<proteinExistence type="predicted"/>